<keyword evidence="1" id="KW-0472">Membrane</keyword>
<gene>
    <name evidence="2" type="ORF">UV91_C0001G0131</name>
</gene>
<feature type="transmembrane region" description="Helical" evidence="1">
    <location>
        <begin position="6"/>
        <end position="23"/>
    </location>
</feature>
<evidence type="ECO:0000256" key="1">
    <source>
        <dbReference type="SAM" id="Phobius"/>
    </source>
</evidence>
<name>A0A0G1HM25_9BACT</name>
<feature type="transmembrane region" description="Helical" evidence="1">
    <location>
        <begin position="59"/>
        <end position="79"/>
    </location>
</feature>
<dbReference type="AlphaFoldDB" id="A0A0G1HM25"/>
<sequence length="195" mass="21732">MAPNTIGLIIILISTLVGYYFYSKNMLFGETKPNLVSWFIWMLAPFLGFFFAFKAGAGLSNLPVFIAGLGPLIVLLISVFKKNGYWKINSFDLICGLFSLIALAFYAFTKNLSISILFVIIADGLAGMPTIIKAWNFPKSETSILYASGTLNQVVGLLAIKNWIFPIYSLNIYFILINLAIILSIYRKKITPIFS</sequence>
<reference evidence="2 3" key="1">
    <citation type="journal article" date="2015" name="Nature">
        <title>rRNA introns, odd ribosomes, and small enigmatic genomes across a large radiation of phyla.</title>
        <authorList>
            <person name="Brown C.T."/>
            <person name="Hug L.A."/>
            <person name="Thomas B.C."/>
            <person name="Sharon I."/>
            <person name="Castelle C.J."/>
            <person name="Singh A."/>
            <person name="Wilkins M.J."/>
            <person name="Williams K.H."/>
            <person name="Banfield J.F."/>
        </authorList>
    </citation>
    <scope>NUCLEOTIDE SEQUENCE [LARGE SCALE GENOMIC DNA]</scope>
</reference>
<organism evidence="2 3">
    <name type="scientific">Candidatus Nomurabacteria bacterium GW2011_GWF2_43_24</name>
    <dbReference type="NCBI Taxonomy" id="1618778"/>
    <lineage>
        <taxon>Bacteria</taxon>
        <taxon>Candidatus Nomuraibacteriota</taxon>
    </lineage>
</organism>
<evidence type="ECO:0000313" key="3">
    <source>
        <dbReference type="Proteomes" id="UP000033907"/>
    </source>
</evidence>
<feature type="transmembrane region" description="Helical" evidence="1">
    <location>
        <begin position="114"/>
        <end position="132"/>
    </location>
</feature>
<feature type="transmembrane region" description="Helical" evidence="1">
    <location>
        <begin position="91"/>
        <end position="108"/>
    </location>
</feature>
<dbReference type="Proteomes" id="UP000033907">
    <property type="component" value="Unassembled WGS sequence"/>
</dbReference>
<dbReference type="EMBL" id="LCGH01000001">
    <property type="protein sequence ID" value="KKT11919.1"/>
    <property type="molecule type" value="Genomic_DNA"/>
</dbReference>
<accession>A0A0G1HM25</accession>
<evidence type="ECO:0000313" key="2">
    <source>
        <dbReference type="EMBL" id="KKT11919.1"/>
    </source>
</evidence>
<proteinExistence type="predicted"/>
<protein>
    <submittedName>
        <fullName evidence="2">Uncharacterized protein</fullName>
    </submittedName>
</protein>
<feature type="transmembrane region" description="Helical" evidence="1">
    <location>
        <begin position="144"/>
        <end position="164"/>
    </location>
</feature>
<comment type="caution">
    <text evidence="2">The sequence shown here is derived from an EMBL/GenBank/DDBJ whole genome shotgun (WGS) entry which is preliminary data.</text>
</comment>
<feature type="transmembrane region" description="Helical" evidence="1">
    <location>
        <begin position="35"/>
        <end position="53"/>
    </location>
</feature>
<feature type="transmembrane region" description="Helical" evidence="1">
    <location>
        <begin position="170"/>
        <end position="186"/>
    </location>
</feature>
<keyword evidence="1" id="KW-1133">Transmembrane helix</keyword>
<keyword evidence="1" id="KW-0812">Transmembrane</keyword>